<comment type="catalytic activity">
    <reaction evidence="11">
        <text>L-leucine + 2-oxoglutarate = 4-methyl-2-oxopentanoate + L-glutamate</text>
        <dbReference type="Rhea" id="RHEA:18321"/>
        <dbReference type="ChEBI" id="CHEBI:16810"/>
        <dbReference type="ChEBI" id="CHEBI:17865"/>
        <dbReference type="ChEBI" id="CHEBI:29985"/>
        <dbReference type="ChEBI" id="CHEBI:57427"/>
        <dbReference type="EC" id="2.6.1.42"/>
    </reaction>
</comment>
<evidence type="ECO:0000256" key="1">
    <source>
        <dbReference type="ARBA" id="ARBA00001933"/>
    </source>
</evidence>
<keyword evidence="3 11" id="KW-0032">Aminotransferase</keyword>
<evidence type="ECO:0000256" key="8">
    <source>
        <dbReference type="PIRSR" id="PIRSR006468-1"/>
    </source>
</evidence>
<dbReference type="Gene3D" id="3.30.470.10">
    <property type="match status" value="1"/>
</dbReference>
<keyword evidence="7 11" id="KW-0100">Branched-chain amino acid biosynthesis</keyword>
<comment type="similarity">
    <text evidence="2 9">Belongs to the class-IV pyridoxal-phosphate-dependent aminotransferase family.</text>
</comment>
<dbReference type="PANTHER" id="PTHR11825">
    <property type="entry name" value="SUBGROUP IIII AMINOTRANSFERASE"/>
    <property type="match status" value="1"/>
</dbReference>
<dbReference type="GO" id="GO:0009082">
    <property type="term" value="P:branched-chain amino acid biosynthetic process"/>
    <property type="evidence" value="ECO:0007669"/>
    <property type="project" value="UniProtKB-KW"/>
</dbReference>
<accession>A0A4R5C6M3</accession>
<keyword evidence="6 10" id="KW-0663">Pyridoxal phosphate</keyword>
<evidence type="ECO:0000313" key="13">
    <source>
        <dbReference type="Proteomes" id="UP000295479"/>
    </source>
</evidence>
<dbReference type="SUPFAM" id="SSF56752">
    <property type="entry name" value="D-aminoacid aminotransferase-like PLP-dependent enzymes"/>
    <property type="match status" value="1"/>
</dbReference>
<comment type="cofactor">
    <cofactor evidence="1 10">
        <name>pyridoxal 5'-phosphate</name>
        <dbReference type="ChEBI" id="CHEBI:597326"/>
    </cofactor>
</comment>
<evidence type="ECO:0000256" key="3">
    <source>
        <dbReference type="ARBA" id="ARBA00022576"/>
    </source>
</evidence>
<evidence type="ECO:0000256" key="6">
    <source>
        <dbReference type="ARBA" id="ARBA00022898"/>
    </source>
</evidence>
<feature type="modified residue" description="N6-(pyridoxal phosphate)lysine" evidence="8">
    <location>
        <position position="197"/>
    </location>
</feature>
<protein>
    <recommendedName>
        <fullName evidence="11">Branched-chain-amino-acid aminotransferase</fullName>
        <ecNumber evidence="11">2.6.1.42</ecNumber>
    </recommendedName>
</protein>
<dbReference type="PROSITE" id="PS00770">
    <property type="entry name" value="AA_TRANSFER_CLASS_4"/>
    <property type="match status" value="1"/>
</dbReference>
<dbReference type="OrthoDB" id="9804984at2"/>
<dbReference type="InterPro" id="IPR018300">
    <property type="entry name" value="Aminotrans_IV_CS"/>
</dbReference>
<dbReference type="GO" id="GO:0052656">
    <property type="term" value="F:L-isoleucine-2-oxoglutarate transaminase activity"/>
    <property type="evidence" value="ECO:0007669"/>
    <property type="project" value="RHEA"/>
</dbReference>
<organism evidence="12 13">
    <name type="scientific">Flavobacterium cellulosilyticum</name>
    <dbReference type="NCBI Taxonomy" id="2541731"/>
    <lineage>
        <taxon>Bacteria</taxon>
        <taxon>Pseudomonadati</taxon>
        <taxon>Bacteroidota</taxon>
        <taxon>Flavobacteriia</taxon>
        <taxon>Flavobacteriales</taxon>
        <taxon>Flavobacteriaceae</taxon>
        <taxon>Flavobacterium</taxon>
    </lineage>
</organism>
<dbReference type="InterPro" id="IPR043132">
    <property type="entry name" value="BCAT-like_C"/>
</dbReference>
<evidence type="ECO:0000256" key="11">
    <source>
        <dbReference type="RuleBase" id="RU004517"/>
    </source>
</evidence>
<evidence type="ECO:0000256" key="7">
    <source>
        <dbReference type="ARBA" id="ARBA00023304"/>
    </source>
</evidence>
<dbReference type="Proteomes" id="UP000295479">
    <property type="component" value="Unassembled WGS sequence"/>
</dbReference>
<dbReference type="NCBIfam" id="NF009897">
    <property type="entry name" value="PRK13357.1"/>
    <property type="match status" value="1"/>
</dbReference>
<sequence>MSTTLINTIEIIKAGTTKINDVDFDNLHFGEVFTDHLFECDFKNGEWQKPIIKPYAPFLLDPSAKVFHYGQAIFEGMKAYKDDNNDIWLFRPDENYLRFNNSAIRMAMPEVPEDVFMEGLNQLLKLDSEWIKKGKGNSMYIRPFMIATGAGVIANPSEEYKFMIILSPAKSYYSGEVKVLIAEHFSRAANGGIGAAKAAGNYAAQFYPTTLANKAGFQQIIWTDDATHTKLEEAGTMNVFFRINDTLYTAPTSERILDGITRKSLIDMAKRENIEVEVRPVLVSELVEAAKNGNLKEIFGAGTAAVVNPIIGFSYKEEYFELPKIENSIASQLKEKLTNIQHKLAEDTFGWTVKV</sequence>
<dbReference type="PIRSF" id="PIRSF006468">
    <property type="entry name" value="BCAT1"/>
    <property type="match status" value="1"/>
</dbReference>
<dbReference type="InterPro" id="IPR005786">
    <property type="entry name" value="B_amino_transII"/>
</dbReference>
<dbReference type="Gene3D" id="3.20.10.10">
    <property type="entry name" value="D-amino Acid Aminotransferase, subunit A, domain 2"/>
    <property type="match status" value="1"/>
</dbReference>
<proteinExistence type="inferred from homology"/>
<dbReference type="InterPro" id="IPR036038">
    <property type="entry name" value="Aminotransferase-like"/>
</dbReference>
<dbReference type="PANTHER" id="PTHR11825:SF44">
    <property type="entry name" value="BRANCHED-CHAIN-AMINO-ACID AMINOTRANSFERASE"/>
    <property type="match status" value="1"/>
</dbReference>
<evidence type="ECO:0000256" key="9">
    <source>
        <dbReference type="RuleBase" id="RU004106"/>
    </source>
</evidence>
<comment type="catalytic activity">
    <reaction evidence="11">
        <text>L-isoleucine + 2-oxoglutarate = (S)-3-methyl-2-oxopentanoate + L-glutamate</text>
        <dbReference type="Rhea" id="RHEA:24801"/>
        <dbReference type="ChEBI" id="CHEBI:16810"/>
        <dbReference type="ChEBI" id="CHEBI:29985"/>
        <dbReference type="ChEBI" id="CHEBI:35146"/>
        <dbReference type="ChEBI" id="CHEBI:58045"/>
        <dbReference type="EC" id="2.6.1.42"/>
    </reaction>
</comment>
<dbReference type="InterPro" id="IPR001544">
    <property type="entry name" value="Aminotrans_IV"/>
</dbReference>
<name>A0A4R5C6M3_9FLAO</name>
<comment type="catalytic activity">
    <reaction evidence="11">
        <text>L-valine + 2-oxoglutarate = 3-methyl-2-oxobutanoate + L-glutamate</text>
        <dbReference type="Rhea" id="RHEA:24813"/>
        <dbReference type="ChEBI" id="CHEBI:11851"/>
        <dbReference type="ChEBI" id="CHEBI:16810"/>
        <dbReference type="ChEBI" id="CHEBI:29985"/>
        <dbReference type="ChEBI" id="CHEBI:57762"/>
        <dbReference type="EC" id="2.6.1.42"/>
    </reaction>
</comment>
<dbReference type="Pfam" id="PF01063">
    <property type="entry name" value="Aminotran_4"/>
    <property type="match status" value="1"/>
</dbReference>
<evidence type="ECO:0000256" key="10">
    <source>
        <dbReference type="RuleBase" id="RU004516"/>
    </source>
</evidence>
<evidence type="ECO:0000256" key="5">
    <source>
        <dbReference type="ARBA" id="ARBA00022679"/>
    </source>
</evidence>
<keyword evidence="13" id="KW-1185">Reference proteome</keyword>
<gene>
    <name evidence="12" type="ORF">E0F76_17285</name>
</gene>
<reference evidence="12 13" key="1">
    <citation type="submission" date="2019-03" db="EMBL/GenBank/DDBJ databases">
        <title>Flavobacterium AR-3-4 sp. nov. isolated from arctic soil.</title>
        <authorList>
            <person name="Chaudhary D.K."/>
        </authorList>
    </citation>
    <scope>NUCLEOTIDE SEQUENCE [LARGE SCALE GENOMIC DNA]</scope>
    <source>
        <strain evidence="12 13">AR-3-4</strain>
    </source>
</reference>
<dbReference type="RefSeq" id="WP_132009132.1">
    <property type="nucleotide sequence ID" value="NZ_SMFK01000018.1"/>
</dbReference>
<dbReference type="InterPro" id="IPR043131">
    <property type="entry name" value="BCAT-like_N"/>
</dbReference>
<evidence type="ECO:0000256" key="2">
    <source>
        <dbReference type="ARBA" id="ARBA00009320"/>
    </source>
</evidence>
<dbReference type="GO" id="GO:0052655">
    <property type="term" value="F:L-valine-2-oxoglutarate transaminase activity"/>
    <property type="evidence" value="ECO:0007669"/>
    <property type="project" value="RHEA"/>
</dbReference>
<dbReference type="EMBL" id="SMFK01000018">
    <property type="protein sequence ID" value="TDD94196.1"/>
    <property type="molecule type" value="Genomic_DNA"/>
</dbReference>
<keyword evidence="5 11" id="KW-0808">Transferase</keyword>
<keyword evidence="4 11" id="KW-0028">Amino-acid biosynthesis</keyword>
<dbReference type="AlphaFoldDB" id="A0A4R5C6M3"/>
<comment type="caution">
    <text evidence="12">The sequence shown here is derived from an EMBL/GenBank/DDBJ whole genome shotgun (WGS) entry which is preliminary data.</text>
</comment>
<dbReference type="EC" id="2.6.1.42" evidence="11"/>
<dbReference type="NCBIfam" id="TIGR01123">
    <property type="entry name" value="ilvE_II"/>
    <property type="match status" value="1"/>
</dbReference>
<dbReference type="GO" id="GO:0008652">
    <property type="term" value="P:amino acid biosynthetic process"/>
    <property type="evidence" value="ECO:0007669"/>
    <property type="project" value="UniProtKB-KW"/>
</dbReference>
<dbReference type="GO" id="GO:0052654">
    <property type="term" value="F:L-leucine-2-oxoglutarate transaminase activity"/>
    <property type="evidence" value="ECO:0007669"/>
    <property type="project" value="RHEA"/>
</dbReference>
<evidence type="ECO:0000256" key="4">
    <source>
        <dbReference type="ARBA" id="ARBA00022605"/>
    </source>
</evidence>
<evidence type="ECO:0000313" key="12">
    <source>
        <dbReference type="EMBL" id="TDD94196.1"/>
    </source>
</evidence>